<gene>
    <name evidence="1" type="ORF">EZS27_041799</name>
</gene>
<organism evidence="1">
    <name type="scientific">termite gut metagenome</name>
    <dbReference type="NCBI Taxonomy" id="433724"/>
    <lineage>
        <taxon>unclassified sequences</taxon>
        <taxon>metagenomes</taxon>
        <taxon>organismal metagenomes</taxon>
    </lineage>
</organism>
<sequence length="86" mass="9883">MQGRQIATETGQIRTSRTPFEKWGKGYDLGNELCPYLSILCLSPQSEIKEKTLQIIEFEGFVYLLFGFVRYICGSEGSISYKIIEY</sequence>
<dbReference type="EMBL" id="SNRY01009829">
    <property type="protein sequence ID" value="KAA6306541.1"/>
    <property type="molecule type" value="Genomic_DNA"/>
</dbReference>
<evidence type="ECO:0000313" key="1">
    <source>
        <dbReference type="EMBL" id="KAA6306541.1"/>
    </source>
</evidence>
<proteinExistence type="predicted"/>
<comment type="caution">
    <text evidence="1">The sequence shown here is derived from an EMBL/GenBank/DDBJ whole genome shotgun (WGS) entry which is preliminary data.</text>
</comment>
<accession>A0A5J4PCY6</accession>
<name>A0A5J4PCY6_9ZZZZ</name>
<dbReference type="AlphaFoldDB" id="A0A5J4PCY6"/>
<protein>
    <submittedName>
        <fullName evidence="1">Uncharacterized protein</fullName>
    </submittedName>
</protein>
<reference evidence="1" key="1">
    <citation type="submission" date="2019-03" db="EMBL/GenBank/DDBJ databases">
        <title>Single cell metagenomics reveals metabolic interactions within the superorganism composed of flagellate Streblomastix strix and complex community of Bacteroidetes bacteria on its surface.</title>
        <authorList>
            <person name="Treitli S.C."/>
            <person name="Kolisko M."/>
            <person name="Husnik F."/>
            <person name="Keeling P."/>
            <person name="Hampl V."/>
        </authorList>
    </citation>
    <scope>NUCLEOTIDE SEQUENCE</scope>
    <source>
        <strain evidence="1">STM</strain>
    </source>
</reference>